<dbReference type="PANTHER" id="PTHR45641:SF19">
    <property type="entry name" value="NEPHROCYSTIN-3"/>
    <property type="match status" value="1"/>
</dbReference>
<dbReference type="Pfam" id="PF13181">
    <property type="entry name" value="TPR_8"/>
    <property type="match status" value="1"/>
</dbReference>
<evidence type="ECO:0000313" key="6">
    <source>
        <dbReference type="EMBL" id="CAF1251091.1"/>
    </source>
</evidence>
<dbReference type="InterPro" id="IPR011990">
    <property type="entry name" value="TPR-like_helical_dom_sf"/>
</dbReference>
<dbReference type="Gene3D" id="3.90.176.10">
    <property type="entry name" value="Toxin ADP-ribosyltransferase, Chain A, domain 1"/>
    <property type="match status" value="1"/>
</dbReference>
<evidence type="ECO:0000256" key="3">
    <source>
        <dbReference type="PROSITE-ProRule" id="PRU00339"/>
    </source>
</evidence>
<feature type="repeat" description="TPR" evidence="3">
    <location>
        <begin position="600"/>
        <end position="633"/>
    </location>
</feature>
<dbReference type="SUPFAM" id="SSF56399">
    <property type="entry name" value="ADP-ribosylation"/>
    <property type="match status" value="1"/>
</dbReference>
<feature type="repeat" description="TPR" evidence="3">
    <location>
        <begin position="516"/>
        <end position="549"/>
    </location>
</feature>
<evidence type="ECO:0000256" key="4">
    <source>
        <dbReference type="SAM" id="MobiDB-lite"/>
    </source>
</evidence>
<sequence length="659" mass="75517">MNRKPITKANVTSTKAKPKASTVPKASSPVETEIFQESFRHSCTTQHFALVWLDENYDQNNSNCRTLVTGLQAIIKKIDVFNDTNECIKFIKAIHNQDVYLIISNPDEKALTRTHQTEQVSVIFIFDDTNSSKESWLDKLKKVQGIYSSVEALCASVKNTAKQSDNEYNEIRFISSNDIEKRDLNELDQSFMYTQLIKEILLELKYDDTCVQELVTHCNDNRRSIKTSLHGLGEFQKGYKRNEKAVWWYTKEIFTYHLVNWALREQEFDTIIRVGFFINDLHQHIAELHQAQISKRKDEYIVYRGQGMSKERFAALKESVGGLLAFNSFLSTSKKEHVARGFLGTALANGDPIGLLFAITVSPLISSAVYADVTGVSFYEKDEAEVLFSFATIFRIQDICLESNNPEIWIVKLQLTSDEDRKLNIVMDRMRNEIEGSTPLYRLGALMIKVGQYNKAEEIYLKLMKDATNDTEMGNIYHQFGFTKYKQGNPRKALEAYQRALNLYLTCLGNDHVNVAAVYNNMGLAYDSLEDLSQALICYQEARRIYEKSSSANSSVLAICYNNIASIYDKQQDYEQALLYFNKSSEMYKDYTTSDHPDFATLKNNIGLVHLKKNEYKKAIECFQEAVKIGRKALPPGHADLLAYQKHLDNAKTVLDKYK</sequence>
<dbReference type="PROSITE" id="PS50005">
    <property type="entry name" value="TPR"/>
    <property type="match status" value="4"/>
</dbReference>
<dbReference type="EMBL" id="CAJNOR010000284">
    <property type="protein sequence ID" value="CAF0867072.1"/>
    <property type="molecule type" value="Genomic_DNA"/>
</dbReference>
<dbReference type="InterPro" id="IPR019734">
    <property type="entry name" value="TPR_rpt"/>
</dbReference>
<evidence type="ECO:0000313" key="5">
    <source>
        <dbReference type="EMBL" id="CAF0867072.1"/>
    </source>
</evidence>
<dbReference type="Gene3D" id="1.25.40.10">
    <property type="entry name" value="Tetratricopeptide repeat domain"/>
    <property type="match status" value="2"/>
</dbReference>
<dbReference type="EMBL" id="CAJNOJ010000180">
    <property type="protein sequence ID" value="CAF1251091.1"/>
    <property type="molecule type" value="Genomic_DNA"/>
</dbReference>
<accession>A0A815A4L6</accession>
<dbReference type="PANTHER" id="PTHR45641">
    <property type="entry name" value="TETRATRICOPEPTIDE REPEAT PROTEIN (AFU_ORTHOLOGUE AFUA_6G03870)"/>
    <property type="match status" value="1"/>
</dbReference>
<dbReference type="Pfam" id="PF00515">
    <property type="entry name" value="TPR_1"/>
    <property type="match status" value="1"/>
</dbReference>
<dbReference type="Proteomes" id="UP000663852">
    <property type="component" value="Unassembled WGS sequence"/>
</dbReference>
<dbReference type="Proteomes" id="UP000663828">
    <property type="component" value="Unassembled WGS sequence"/>
</dbReference>
<dbReference type="SMART" id="SM00028">
    <property type="entry name" value="TPR"/>
    <property type="match status" value="5"/>
</dbReference>
<dbReference type="SUPFAM" id="SSF48452">
    <property type="entry name" value="TPR-like"/>
    <property type="match status" value="1"/>
</dbReference>
<evidence type="ECO:0000256" key="1">
    <source>
        <dbReference type="ARBA" id="ARBA00022737"/>
    </source>
</evidence>
<comment type="caution">
    <text evidence="6">The sequence shown here is derived from an EMBL/GenBank/DDBJ whole genome shotgun (WGS) entry which is preliminary data.</text>
</comment>
<reference evidence="6" key="1">
    <citation type="submission" date="2021-02" db="EMBL/GenBank/DDBJ databases">
        <authorList>
            <person name="Nowell W R."/>
        </authorList>
    </citation>
    <scope>NUCLEOTIDE SEQUENCE</scope>
</reference>
<evidence type="ECO:0000313" key="7">
    <source>
        <dbReference type="Proteomes" id="UP000663828"/>
    </source>
</evidence>
<dbReference type="PROSITE" id="PS51996">
    <property type="entry name" value="TR_MART"/>
    <property type="match status" value="1"/>
</dbReference>
<keyword evidence="7" id="KW-1185">Reference proteome</keyword>
<keyword evidence="1" id="KW-0677">Repeat</keyword>
<feature type="repeat" description="TPR" evidence="3">
    <location>
        <begin position="437"/>
        <end position="470"/>
    </location>
</feature>
<evidence type="ECO:0000313" key="8">
    <source>
        <dbReference type="Proteomes" id="UP000663852"/>
    </source>
</evidence>
<organism evidence="6 8">
    <name type="scientific">Adineta ricciae</name>
    <name type="common">Rotifer</name>
    <dbReference type="NCBI Taxonomy" id="249248"/>
    <lineage>
        <taxon>Eukaryota</taxon>
        <taxon>Metazoa</taxon>
        <taxon>Spiralia</taxon>
        <taxon>Gnathifera</taxon>
        <taxon>Rotifera</taxon>
        <taxon>Eurotatoria</taxon>
        <taxon>Bdelloidea</taxon>
        <taxon>Adinetida</taxon>
        <taxon>Adinetidae</taxon>
        <taxon>Adineta</taxon>
    </lineage>
</organism>
<gene>
    <name evidence="6" type="ORF">EDS130_LOCUS27977</name>
    <name evidence="5" type="ORF">XAT740_LOCUS6294</name>
</gene>
<keyword evidence="2 3" id="KW-0802">TPR repeat</keyword>
<dbReference type="OrthoDB" id="5986190at2759"/>
<dbReference type="AlphaFoldDB" id="A0A815A4L6"/>
<name>A0A815A4L6_ADIRI</name>
<protein>
    <submittedName>
        <fullName evidence="6">Uncharacterized protein</fullName>
    </submittedName>
</protein>
<dbReference type="Pfam" id="PF13424">
    <property type="entry name" value="TPR_12"/>
    <property type="match status" value="1"/>
</dbReference>
<evidence type="ECO:0000256" key="2">
    <source>
        <dbReference type="ARBA" id="ARBA00022803"/>
    </source>
</evidence>
<proteinExistence type="predicted"/>
<feature type="repeat" description="TPR" evidence="3">
    <location>
        <begin position="558"/>
        <end position="591"/>
    </location>
</feature>
<feature type="region of interest" description="Disordered" evidence="4">
    <location>
        <begin position="1"/>
        <end position="27"/>
    </location>
</feature>